<evidence type="ECO:0000313" key="6">
    <source>
        <dbReference type="Proteomes" id="UP001520878"/>
    </source>
</evidence>
<dbReference type="InterPro" id="IPR017652">
    <property type="entry name" value="Ac/SucOrn_transaminase_bac"/>
</dbReference>
<feature type="binding site" evidence="4">
    <location>
        <begin position="103"/>
        <end position="104"/>
    </location>
    <ligand>
        <name>pyridoxal 5'-phosphate</name>
        <dbReference type="ChEBI" id="CHEBI:597326"/>
    </ligand>
</feature>
<dbReference type="GO" id="GO:0008483">
    <property type="term" value="F:transaminase activity"/>
    <property type="evidence" value="ECO:0007669"/>
    <property type="project" value="UniProtKB-KW"/>
</dbReference>
<feature type="binding site" evidence="4">
    <location>
        <position position="279"/>
    </location>
    <ligand>
        <name>pyridoxal 5'-phosphate</name>
        <dbReference type="ChEBI" id="CHEBI:597326"/>
    </ligand>
</feature>
<organism evidence="5 6">
    <name type="scientific">Fluctibacter halophilus</name>
    <dbReference type="NCBI Taxonomy" id="226011"/>
    <lineage>
        <taxon>Bacteria</taxon>
        <taxon>Pseudomonadati</taxon>
        <taxon>Pseudomonadota</taxon>
        <taxon>Gammaproteobacteria</taxon>
        <taxon>Alteromonadales</taxon>
        <taxon>Alteromonadaceae</taxon>
        <taxon>Fluctibacter</taxon>
    </lineage>
</organism>
<dbReference type="PIRSF" id="PIRSF000521">
    <property type="entry name" value="Transaminase_4ab_Lys_Orn"/>
    <property type="match status" value="1"/>
</dbReference>
<accession>A0ABS8GA44</accession>
<evidence type="ECO:0000313" key="5">
    <source>
        <dbReference type="EMBL" id="MCC2617393.1"/>
    </source>
</evidence>
<dbReference type="SUPFAM" id="SSF53383">
    <property type="entry name" value="PLP-dependent transferases"/>
    <property type="match status" value="1"/>
</dbReference>
<comment type="subunit">
    <text evidence="4">Homodimer.</text>
</comment>
<dbReference type="InterPro" id="IPR015421">
    <property type="entry name" value="PyrdxlP-dep_Trfase_major"/>
</dbReference>
<evidence type="ECO:0000256" key="2">
    <source>
        <dbReference type="ARBA" id="ARBA00022679"/>
    </source>
</evidence>
<name>A0ABS8GA44_9ALTE</name>
<comment type="similarity">
    <text evidence="4">Belongs to the class-III pyridoxal-phosphate-dependent aminotransferase family. ArgD subfamily.</text>
</comment>
<dbReference type="Gene3D" id="3.90.1150.10">
    <property type="entry name" value="Aspartate Aminotransferase, domain 1"/>
    <property type="match status" value="1"/>
</dbReference>
<feature type="binding site" evidence="4">
    <location>
        <begin position="221"/>
        <end position="224"/>
    </location>
    <ligand>
        <name>pyridoxal 5'-phosphate</name>
        <dbReference type="ChEBI" id="CHEBI:597326"/>
    </ligand>
</feature>
<dbReference type="PANTHER" id="PTHR11986:SF113">
    <property type="entry name" value="SUCCINYLORNITHINE TRANSAMINASE"/>
    <property type="match status" value="1"/>
</dbReference>
<sequence length="401" mass="43481">MQVTREMFNEVMAPNYNPAGFIPVRGQGSRVWDQNGDEYIDFAGGIAVNVLGHCHPELVAALKEQGEKLWHLSNVFTNEPALRLAKKLTDATFAERVYFANSGAEANEAALKLARRYALDNFGEQKDQIISFKQGFHGRTFFTVTVGGQAAYSDGFGPKPGAVEHVDYNDLDALKAIISDRTCAVMMEPLQGEGGIISPTDEFVKGVRALCDQHNALLIFDEVQSGVGRTGELYAYMGLGVTPDILTTAKALGGGFPIGAMLTTAKIAESLKVGTHGSTYGGNPLACAVAERALDIVNTREVLDDVKRKEQVFRDGFAAINDKYHVFEEVRGKGLLLGGALNKDYQGRAREFLVAATEQKLMCLVAGANVVRFAPALNISDEDIKEGLARFERAVERVVNG</sequence>
<dbReference type="EMBL" id="JAJEWP010000004">
    <property type="protein sequence ID" value="MCC2617393.1"/>
    <property type="molecule type" value="Genomic_DNA"/>
</dbReference>
<keyword evidence="6" id="KW-1185">Reference proteome</keyword>
<comment type="pathway">
    <text evidence="4">Amino-acid biosynthesis; L-arginine biosynthesis; N(2)-acetyl-L-ornithine from L-glutamate: step 4/4.</text>
</comment>
<dbReference type="InterPro" id="IPR015424">
    <property type="entry name" value="PyrdxlP-dep_Trfase"/>
</dbReference>
<dbReference type="NCBIfam" id="TIGR00707">
    <property type="entry name" value="argD"/>
    <property type="match status" value="1"/>
</dbReference>
<comment type="caution">
    <text evidence="5">The sequence shown here is derived from an EMBL/GenBank/DDBJ whole genome shotgun (WGS) entry which is preliminary data.</text>
</comment>
<dbReference type="EC" id="2.6.1.11" evidence="4"/>
<dbReference type="PANTHER" id="PTHR11986">
    <property type="entry name" value="AMINOTRANSFERASE CLASS III"/>
    <property type="match status" value="1"/>
</dbReference>
<feature type="binding site" evidence="4">
    <location>
        <position position="139"/>
    </location>
    <ligand>
        <name>N(2)-acetyl-L-ornithine</name>
        <dbReference type="ChEBI" id="CHEBI:57805"/>
    </ligand>
</feature>
<keyword evidence="4" id="KW-0963">Cytoplasm</keyword>
<dbReference type="NCBIfam" id="TIGR03246">
    <property type="entry name" value="arg_catab_astC"/>
    <property type="match status" value="1"/>
</dbReference>
<dbReference type="HAMAP" id="MF_01107">
    <property type="entry name" value="ArgD_aminotrans_3"/>
    <property type="match status" value="1"/>
</dbReference>
<feature type="binding site" evidence="4">
    <location>
        <position position="136"/>
    </location>
    <ligand>
        <name>pyridoxal 5'-phosphate</name>
        <dbReference type="ChEBI" id="CHEBI:597326"/>
    </ligand>
</feature>
<dbReference type="PROSITE" id="PS00600">
    <property type="entry name" value="AA_TRANSFER_CLASS_3"/>
    <property type="match status" value="1"/>
</dbReference>
<dbReference type="Proteomes" id="UP001520878">
    <property type="component" value="Unassembled WGS sequence"/>
</dbReference>
<dbReference type="CDD" id="cd00610">
    <property type="entry name" value="OAT_like"/>
    <property type="match status" value="1"/>
</dbReference>
<dbReference type="NCBIfam" id="NF002325">
    <property type="entry name" value="PRK01278.1"/>
    <property type="match status" value="1"/>
</dbReference>
<comment type="miscellaneous">
    <text evidence="4">May also have succinyldiaminopimelate aminotransferase activity, thus carrying out the corresponding step in lysine biosynthesis.</text>
</comment>
<evidence type="ECO:0000256" key="3">
    <source>
        <dbReference type="ARBA" id="ARBA00022898"/>
    </source>
</evidence>
<protein>
    <recommendedName>
        <fullName evidence="4">Acetylornithine aminotransferase</fullName>
        <shortName evidence="4">ACOAT</shortName>
        <ecNumber evidence="4">2.6.1.11</ecNumber>
    </recommendedName>
</protein>
<reference evidence="5 6" key="1">
    <citation type="submission" date="2021-10" db="EMBL/GenBank/DDBJ databases">
        <title>Draft genome of Aestuariibacter halophilus JC2043.</title>
        <authorList>
            <person name="Emsley S.A."/>
            <person name="Pfannmuller K.M."/>
            <person name="Ushijima B."/>
            <person name="Saw J.H."/>
            <person name="Videau P."/>
        </authorList>
    </citation>
    <scope>NUCLEOTIDE SEQUENCE [LARGE SCALE GENOMIC DNA]</scope>
    <source>
        <strain evidence="5 6">JC2043</strain>
    </source>
</reference>
<dbReference type="InterPro" id="IPR005814">
    <property type="entry name" value="Aminotrans_3"/>
</dbReference>
<dbReference type="InterPro" id="IPR049704">
    <property type="entry name" value="Aminotrans_3_PPA_site"/>
</dbReference>
<dbReference type="Pfam" id="PF00202">
    <property type="entry name" value="Aminotran_3"/>
    <property type="match status" value="1"/>
</dbReference>
<dbReference type="NCBIfam" id="NF003468">
    <property type="entry name" value="PRK05093.1"/>
    <property type="match status" value="1"/>
</dbReference>
<proteinExistence type="inferred from homology"/>
<feature type="modified residue" description="N6-(pyridoxal phosphate)lysine" evidence="4">
    <location>
        <position position="250"/>
    </location>
</feature>
<gene>
    <name evidence="4" type="primary">argD</name>
    <name evidence="5" type="ORF">LJ739_14165</name>
</gene>
<dbReference type="InterPro" id="IPR015422">
    <property type="entry name" value="PyrdxlP-dep_Trfase_small"/>
</dbReference>
<dbReference type="Gene3D" id="3.40.640.10">
    <property type="entry name" value="Type I PLP-dependent aspartate aminotransferase-like (Major domain)"/>
    <property type="match status" value="1"/>
</dbReference>
<keyword evidence="3 4" id="KW-0663">Pyridoxal phosphate</keyword>
<keyword evidence="2 4" id="KW-0808">Transferase</keyword>
<evidence type="ECO:0000256" key="1">
    <source>
        <dbReference type="ARBA" id="ARBA00022576"/>
    </source>
</evidence>
<comment type="catalytic activity">
    <reaction evidence="4">
        <text>N(2)-acetyl-L-ornithine + 2-oxoglutarate = N-acetyl-L-glutamate 5-semialdehyde + L-glutamate</text>
        <dbReference type="Rhea" id="RHEA:18049"/>
        <dbReference type="ChEBI" id="CHEBI:16810"/>
        <dbReference type="ChEBI" id="CHEBI:29123"/>
        <dbReference type="ChEBI" id="CHEBI:29985"/>
        <dbReference type="ChEBI" id="CHEBI:57805"/>
        <dbReference type="EC" id="2.6.1.11"/>
    </reaction>
</comment>
<comment type="subcellular location">
    <subcellularLocation>
        <location evidence="4">Cytoplasm</location>
    </subcellularLocation>
</comment>
<keyword evidence="4" id="KW-0028">Amino-acid biosynthesis</keyword>
<dbReference type="NCBIfam" id="NF009047">
    <property type="entry name" value="PRK12381.1"/>
    <property type="match status" value="1"/>
</dbReference>
<dbReference type="InterPro" id="IPR004636">
    <property type="entry name" value="AcOrn/SuccOrn_fam"/>
</dbReference>
<dbReference type="RefSeq" id="WP_229161503.1">
    <property type="nucleotide sequence ID" value="NZ_JAJEWP010000004.1"/>
</dbReference>
<evidence type="ECO:0000256" key="4">
    <source>
        <dbReference type="HAMAP-Rule" id="MF_01107"/>
    </source>
</evidence>
<keyword evidence="4" id="KW-0055">Arginine biosynthesis</keyword>
<keyword evidence="1 4" id="KW-0032">Aminotransferase</keyword>
<feature type="binding site" evidence="4">
    <location>
        <position position="278"/>
    </location>
    <ligand>
        <name>N(2)-acetyl-L-ornithine</name>
        <dbReference type="ChEBI" id="CHEBI:57805"/>
    </ligand>
</feature>
<comment type="cofactor">
    <cofactor evidence="4">
        <name>pyridoxal 5'-phosphate</name>
        <dbReference type="ChEBI" id="CHEBI:597326"/>
    </cofactor>
    <text evidence="4">Binds 1 pyridoxal phosphate per subunit.</text>
</comment>
<dbReference type="InterPro" id="IPR050103">
    <property type="entry name" value="Class-III_PLP-dep_AT"/>
</dbReference>